<gene>
    <name evidence="1" type="ORF">ACOLOM_LOCUS12038</name>
</gene>
<protein>
    <submittedName>
        <fullName evidence="1">12488_t:CDS:1</fullName>
    </submittedName>
</protein>
<feature type="non-terminal residue" evidence="1">
    <location>
        <position position="1"/>
    </location>
</feature>
<dbReference type="EMBL" id="CAJVPT010046694">
    <property type="protein sequence ID" value="CAG8738580.1"/>
    <property type="molecule type" value="Genomic_DNA"/>
</dbReference>
<dbReference type="Proteomes" id="UP000789525">
    <property type="component" value="Unassembled WGS sequence"/>
</dbReference>
<evidence type="ECO:0000313" key="1">
    <source>
        <dbReference type="EMBL" id="CAG8738580.1"/>
    </source>
</evidence>
<feature type="non-terminal residue" evidence="1">
    <location>
        <position position="332"/>
    </location>
</feature>
<reference evidence="1" key="1">
    <citation type="submission" date="2021-06" db="EMBL/GenBank/DDBJ databases">
        <authorList>
            <person name="Kallberg Y."/>
            <person name="Tangrot J."/>
            <person name="Rosling A."/>
        </authorList>
    </citation>
    <scope>NUCLEOTIDE SEQUENCE</scope>
    <source>
        <strain evidence="1">CL356</strain>
    </source>
</reference>
<evidence type="ECO:0000313" key="2">
    <source>
        <dbReference type="Proteomes" id="UP000789525"/>
    </source>
</evidence>
<organism evidence="1 2">
    <name type="scientific">Acaulospora colombiana</name>
    <dbReference type="NCBI Taxonomy" id="27376"/>
    <lineage>
        <taxon>Eukaryota</taxon>
        <taxon>Fungi</taxon>
        <taxon>Fungi incertae sedis</taxon>
        <taxon>Mucoromycota</taxon>
        <taxon>Glomeromycotina</taxon>
        <taxon>Glomeromycetes</taxon>
        <taxon>Diversisporales</taxon>
        <taxon>Acaulosporaceae</taxon>
        <taxon>Acaulospora</taxon>
    </lineage>
</organism>
<comment type="caution">
    <text evidence="1">The sequence shown here is derived from an EMBL/GenBank/DDBJ whole genome shotgun (WGS) entry which is preliminary data.</text>
</comment>
<sequence length="332" mass="37993">TRHLADQSLTDQDRKMLLLEANTWELLQRVYEHRRKPHGNSRTAQEMLKGNPYTPTAALYSAWLDHSSRLGELCEVQKWLEVTYKPQEPPLLSKEYWKFTRMDLKQKKRQGMNNRTGYVRTMDPDALNRTGDSGVLNADDAEEERALLNSVFQHIRAGRLEAAAKICEDAARPWRAAVIRGGYFLQWEGLEDLFTHAEDVGKQDLWSGNRKWLLWRQTCIRAAMSNALSVTDKAIHAAISPSLVTLPALVPMCHNNWEDQLWARLSALIGDRIETKMNETAGGFWNRGTLLDRLALLEQTETDSKPTNEQDSEWETIIAHQLDELADVAVNT</sequence>
<keyword evidence="2" id="KW-1185">Reference proteome</keyword>
<proteinExistence type="predicted"/>
<accession>A0ACA9Q6V5</accession>
<name>A0ACA9Q6V5_9GLOM</name>